<keyword evidence="2" id="KW-1185">Reference proteome</keyword>
<dbReference type="Proteomes" id="UP000240883">
    <property type="component" value="Unassembled WGS sequence"/>
</dbReference>
<gene>
    <name evidence="1" type="ORF">BS50DRAFT_634157</name>
</gene>
<dbReference type="EMBL" id="KZ678135">
    <property type="protein sequence ID" value="PSN66657.1"/>
    <property type="molecule type" value="Genomic_DNA"/>
</dbReference>
<reference evidence="1 2" key="1">
    <citation type="journal article" date="2018" name="Front. Microbiol.">
        <title>Genome-Wide Analysis of Corynespora cassiicola Leaf Fall Disease Putative Effectors.</title>
        <authorList>
            <person name="Lopez D."/>
            <person name="Ribeiro S."/>
            <person name="Label P."/>
            <person name="Fumanal B."/>
            <person name="Venisse J.S."/>
            <person name="Kohler A."/>
            <person name="de Oliveira R.R."/>
            <person name="Labutti K."/>
            <person name="Lipzen A."/>
            <person name="Lail K."/>
            <person name="Bauer D."/>
            <person name="Ohm R.A."/>
            <person name="Barry K.W."/>
            <person name="Spatafora J."/>
            <person name="Grigoriev I.V."/>
            <person name="Martin F.M."/>
            <person name="Pujade-Renaud V."/>
        </authorList>
    </citation>
    <scope>NUCLEOTIDE SEQUENCE [LARGE SCALE GENOMIC DNA]</scope>
    <source>
        <strain evidence="1 2">Philippines</strain>
    </source>
</reference>
<protein>
    <submittedName>
        <fullName evidence="1">Uncharacterized protein</fullName>
    </submittedName>
</protein>
<name>A0A2T2NMJ9_CORCC</name>
<evidence type="ECO:0000313" key="1">
    <source>
        <dbReference type="EMBL" id="PSN66657.1"/>
    </source>
</evidence>
<evidence type="ECO:0000313" key="2">
    <source>
        <dbReference type="Proteomes" id="UP000240883"/>
    </source>
</evidence>
<proteinExistence type="predicted"/>
<dbReference type="AlphaFoldDB" id="A0A2T2NMJ9"/>
<organism evidence="1 2">
    <name type="scientific">Corynespora cassiicola Philippines</name>
    <dbReference type="NCBI Taxonomy" id="1448308"/>
    <lineage>
        <taxon>Eukaryota</taxon>
        <taxon>Fungi</taxon>
        <taxon>Dikarya</taxon>
        <taxon>Ascomycota</taxon>
        <taxon>Pezizomycotina</taxon>
        <taxon>Dothideomycetes</taxon>
        <taxon>Pleosporomycetidae</taxon>
        <taxon>Pleosporales</taxon>
        <taxon>Corynesporascaceae</taxon>
        <taxon>Corynespora</taxon>
    </lineage>
</organism>
<accession>A0A2T2NMJ9</accession>
<sequence>MIKSSLLQLPSPLLVLQEFGQAAADILKRPSTIAANMATTRPPAQPITIVPEDMDDEEEQDILNVIVPYIQPSSTVSSAEAAQSFDALLLARRARHSTSTSTKTKEYVTSTYIWYIW</sequence>